<reference evidence="3" key="2">
    <citation type="submission" date="2013-04" db="EMBL/GenBank/DDBJ databases">
        <title>Genomic mechanisms accounting for the adaptation to parasitism in nematode-trapping fungi.</title>
        <authorList>
            <person name="Ahren D.G."/>
        </authorList>
    </citation>
    <scope>NUCLEOTIDE SEQUENCE [LARGE SCALE GENOMIC DNA]</scope>
    <source>
        <strain evidence="3">CBS 200.50</strain>
    </source>
</reference>
<protein>
    <submittedName>
        <fullName evidence="2">Uncharacterized protein</fullName>
    </submittedName>
</protein>
<keyword evidence="1" id="KW-0472">Membrane</keyword>
<evidence type="ECO:0000313" key="2">
    <source>
        <dbReference type="EMBL" id="EPS45645.1"/>
    </source>
</evidence>
<proteinExistence type="predicted"/>
<dbReference type="EMBL" id="AQGS01000009">
    <property type="protein sequence ID" value="EPS45645.1"/>
    <property type="molecule type" value="Genomic_DNA"/>
</dbReference>
<evidence type="ECO:0000256" key="1">
    <source>
        <dbReference type="SAM" id="Phobius"/>
    </source>
</evidence>
<name>S8ARN6_DACHA</name>
<dbReference type="OrthoDB" id="5372710at2759"/>
<keyword evidence="1" id="KW-0812">Transmembrane</keyword>
<dbReference type="Proteomes" id="UP000015100">
    <property type="component" value="Unassembled WGS sequence"/>
</dbReference>
<sequence length="84" mass="9467">MGADLAFLLPMTFVIILIVILFIYLCTRNSRPKNLFVFNVAGAWGDIKFFFTGPARKVEVIDIVDEESGRTRSRRVVAVEEDTG</sequence>
<keyword evidence="1" id="KW-1133">Transmembrane helix</keyword>
<feature type="transmembrane region" description="Helical" evidence="1">
    <location>
        <begin position="6"/>
        <end position="26"/>
    </location>
</feature>
<dbReference type="HOGENOM" id="CLU_2527396_0_0_1"/>
<dbReference type="AlphaFoldDB" id="S8ARN6"/>
<evidence type="ECO:0000313" key="3">
    <source>
        <dbReference type="Proteomes" id="UP000015100"/>
    </source>
</evidence>
<reference evidence="2 3" key="1">
    <citation type="journal article" date="2013" name="PLoS Genet.">
        <title>Genomic mechanisms accounting for the adaptation to parasitism in nematode-trapping fungi.</title>
        <authorList>
            <person name="Meerupati T."/>
            <person name="Andersson K.M."/>
            <person name="Friman E."/>
            <person name="Kumar D."/>
            <person name="Tunlid A."/>
            <person name="Ahren D."/>
        </authorList>
    </citation>
    <scope>NUCLEOTIDE SEQUENCE [LARGE SCALE GENOMIC DNA]</scope>
    <source>
        <strain evidence="2 3">CBS 200.50</strain>
    </source>
</reference>
<comment type="caution">
    <text evidence="2">The sequence shown here is derived from an EMBL/GenBank/DDBJ whole genome shotgun (WGS) entry which is preliminary data.</text>
</comment>
<accession>S8ARN6</accession>
<gene>
    <name evidence="2" type="ORF">H072_357</name>
</gene>
<keyword evidence="3" id="KW-1185">Reference proteome</keyword>
<organism evidence="2 3">
    <name type="scientific">Dactylellina haptotyla (strain CBS 200.50)</name>
    <name type="common">Nematode-trapping fungus</name>
    <name type="synonym">Monacrosporium haptotylum</name>
    <dbReference type="NCBI Taxonomy" id="1284197"/>
    <lineage>
        <taxon>Eukaryota</taxon>
        <taxon>Fungi</taxon>
        <taxon>Dikarya</taxon>
        <taxon>Ascomycota</taxon>
        <taxon>Pezizomycotina</taxon>
        <taxon>Orbiliomycetes</taxon>
        <taxon>Orbiliales</taxon>
        <taxon>Orbiliaceae</taxon>
        <taxon>Dactylellina</taxon>
    </lineage>
</organism>
<dbReference type="OMA" id="FIYLCTR"/>